<protein>
    <submittedName>
        <fullName evidence="1">Uncharacterized protein</fullName>
    </submittedName>
</protein>
<gene>
    <name evidence="1" type="ORF">MNBD_ALPHA11-544</name>
</gene>
<reference evidence="1" key="1">
    <citation type="submission" date="2018-06" db="EMBL/GenBank/DDBJ databases">
        <authorList>
            <person name="Zhirakovskaya E."/>
        </authorList>
    </citation>
    <scope>NUCLEOTIDE SEQUENCE</scope>
</reference>
<evidence type="ECO:0000313" key="1">
    <source>
        <dbReference type="EMBL" id="VAW17503.1"/>
    </source>
</evidence>
<organism evidence="1">
    <name type="scientific">hydrothermal vent metagenome</name>
    <dbReference type="NCBI Taxonomy" id="652676"/>
    <lineage>
        <taxon>unclassified sequences</taxon>
        <taxon>metagenomes</taxon>
        <taxon>ecological metagenomes</taxon>
    </lineage>
</organism>
<dbReference type="AlphaFoldDB" id="A0A3B0TMT5"/>
<name>A0A3B0TMT5_9ZZZZ</name>
<accession>A0A3B0TMT5</accession>
<sequence>MLASKSLAPNEDTCPINETELISLSSEAPSHAVAVVSGLPEMQKARICKFCYGKTHLHELALHIASTCDQQTLVMVFGEAGRVIYKQSRDTKSTLKSLNAAENSVGPKPVLLPGDLKKSQ</sequence>
<proteinExistence type="predicted"/>
<dbReference type="EMBL" id="UOEQ01000141">
    <property type="protein sequence ID" value="VAW17503.1"/>
    <property type="molecule type" value="Genomic_DNA"/>
</dbReference>